<dbReference type="EMBL" id="HBHX01071468">
    <property type="protein sequence ID" value="CAE0152529.1"/>
    <property type="molecule type" value="Transcribed_RNA"/>
</dbReference>
<protein>
    <submittedName>
        <fullName evidence="1">Uncharacterized protein</fullName>
    </submittedName>
</protein>
<accession>A0A7S3C2S7</accession>
<dbReference type="AlphaFoldDB" id="A0A7S3C2S7"/>
<proteinExistence type="predicted"/>
<name>A0A7S3C2S7_9EUKA</name>
<organism evidence="1">
    <name type="scientific">Haptolina ericina</name>
    <dbReference type="NCBI Taxonomy" id="156174"/>
    <lineage>
        <taxon>Eukaryota</taxon>
        <taxon>Haptista</taxon>
        <taxon>Haptophyta</taxon>
        <taxon>Prymnesiophyceae</taxon>
        <taxon>Prymnesiales</taxon>
        <taxon>Prymnesiaceae</taxon>
        <taxon>Haptolina</taxon>
    </lineage>
</organism>
<evidence type="ECO:0000313" key="1">
    <source>
        <dbReference type="EMBL" id="CAE0152529.1"/>
    </source>
</evidence>
<sequence length="127" mass="13958">MYVAAHMLRPPGPIQETCLFNEICENGDALFSLSHGAVFKCDFSEARFLELQQLLLSPWHEPDDIEDCWESKTCIETDGPGKTPTCSQCWRAKEGDGESGDCSSLKGCDNDLCNFCTNDGPFGKVVG</sequence>
<reference evidence="1" key="1">
    <citation type="submission" date="2021-01" db="EMBL/GenBank/DDBJ databases">
        <authorList>
            <person name="Corre E."/>
            <person name="Pelletier E."/>
            <person name="Niang G."/>
            <person name="Scheremetjew M."/>
            <person name="Finn R."/>
            <person name="Kale V."/>
            <person name="Holt S."/>
            <person name="Cochrane G."/>
            <person name="Meng A."/>
            <person name="Brown T."/>
            <person name="Cohen L."/>
        </authorList>
    </citation>
    <scope>NUCLEOTIDE SEQUENCE</scope>
    <source>
        <strain evidence="1">CCMP281</strain>
    </source>
</reference>
<gene>
    <name evidence="1" type="ORF">HERI1096_LOCUS39530</name>
</gene>